<evidence type="ECO:0000313" key="3">
    <source>
        <dbReference type="Proteomes" id="UP000578112"/>
    </source>
</evidence>
<organism evidence="2 3">
    <name type="scientific">Actinoplanes digitatis</name>
    <dbReference type="NCBI Taxonomy" id="1868"/>
    <lineage>
        <taxon>Bacteria</taxon>
        <taxon>Bacillati</taxon>
        <taxon>Actinomycetota</taxon>
        <taxon>Actinomycetes</taxon>
        <taxon>Micromonosporales</taxon>
        <taxon>Micromonosporaceae</taxon>
        <taxon>Actinoplanes</taxon>
    </lineage>
</organism>
<evidence type="ECO:0000256" key="1">
    <source>
        <dbReference type="SAM" id="MobiDB-lite"/>
    </source>
</evidence>
<name>A0A7W7I697_9ACTN</name>
<dbReference type="AlphaFoldDB" id="A0A7W7I697"/>
<reference evidence="2 3" key="1">
    <citation type="submission" date="2020-08" db="EMBL/GenBank/DDBJ databases">
        <title>Sequencing the genomes of 1000 actinobacteria strains.</title>
        <authorList>
            <person name="Klenk H.-P."/>
        </authorList>
    </citation>
    <scope>NUCLEOTIDE SEQUENCE [LARGE SCALE GENOMIC DNA]</scope>
    <source>
        <strain evidence="2 3">DSM 43149</strain>
    </source>
</reference>
<protein>
    <submittedName>
        <fullName evidence="2">2-keto-3-deoxy-L-rhamnonate aldolase RhmA</fullName>
    </submittedName>
</protein>
<proteinExistence type="predicted"/>
<dbReference type="EMBL" id="JACHNH010000001">
    <property type="protein sequence ID" value="MBB4767173.1"/>
    <property type="molecule type" value="Genomic_DNA"/>
</dbReference>
<feature type="region of interest" description="Disordered" evidence="1">
    <location>
        <begin position="1"/>
        <end position="81"/>
    </location>
</feature>
<keyword evidence="3" id="KW-1185">Reference proteome</keyword>
<accession>A0A7W7I697</accession>
<comment type="caution">
    <text evidence="2">The sequence shown here is derived from an EMBL/GenBank/DDBJ whole genome shotgun (WGS) entry which is preliminary data.</text>
</comment>
<dbReference type="RefSeq" id="WP_184998233.1">
    <property type="nucleotide sequence ID" value="NZ_BOMK01000036.1"/>
</dbReference>
<feature type="compositionally biased region" description="Basic and acidic residues" evidence="1">
    <location>
        <begin position="44"/>
        <end position="57"/>
    </location>
</feature>
<evidence type="ECO:0000313" key="2">
    <source>
        <dbReference type="EMBL" id="MBB4767173.1"/>
    </source>
</evidence>
<gene>
    <name evidence="2" type="ORF">BJ971_007729</name>
</gene>
<dbReference type="Proteomes" id="UP000578112">
    <property type="component" value="Unassembled WGS sequence"/>
</dbReference>
<sequence length="81" mass="9238">MTERPQNVRPARSAERTHNSHRYQPAGPDGGLAATAVRAYRGSHRAELMHRADDRTGALHRSSRMGRHHADPQPQDHQNRW</sequence>